<evidence type="ECO:0000256" key="5">
    <source>
        <dbReference type="HAMAP-Rule" id="MF_00374"/>
    </source>
</evidence>
<evidence type="ECO:0000313" key="7">
    <source>
        <dbReference type="Proteomes" id="UP000641646"/>
    </source>
</evidence>
<keyword evidence="3 5" id="KW-0687">Ribonucleoprotein</keyword>
<dbReference type="EMBL" id="JACJPW010000001">
    <property type="protein sequence ID" value="MBD2179568.1"/>
    <property type="molecule type" value="Genomic_DNA"/>
</dbReference>
<name>A0A926VA24_9CYAN</name>
<dbReference type="GO" id="GO:0006412">
    <property type="term" value="P:translation"/>
    <property type="evidence" value="ECO:0007669"/>
    <property type="project" value="UniProtKB-UniRule"/>
</dbReference>
<evidence type="ECO:0000256" key="1">
    <source>
        <dbReference type="ARBA" id="ARBA00009254"/>
    </source>
</evidence>
<evidence type="ECO:0000313" key="6">
    <source>
        <dbReference type="EMBL" id="MBD2179568.1"/>
    </source>
</evidence>
<keyword evidence="7" id="KW-1185">Reference proteome</keyword>
<reference evidence="6" key="2">
    <citation type="submission" date="2020-08" db="EMBL/GenBank/DDBJ databases">
        <authorList>
            <person name="Chen M."/>
            <person name="Teng W."/>
            <person name="Zhao L."/>
            <person name="Hu C."/>
            <person name="Zhou Y."/>
            <person name="Han B."/>
            <person name="Song L."/>
            <person name="Shu W."/>
        </authorList>
    </citation>
    <scope>NUCLEOTIDE SEQUENCE</scope>
    <source>
        <strain evidence="6">FACHB-1375</strain>
    </source>
</reference>
<dbReference type="GO" id="GO:0022625">
    <property type="term" value="C:cytosolic large ribosomal subunit"/>
    <property type="evidence" value="ECO:0007669"/>
    <property type="project" value="TreeGrafter"/>
</dbReference>
<comment type="caution">
    <text evidence="6">The sequence shown here is derived from an EMBL/GenBank/DDBJ whole genome shotgun (WGS) entry which is preliminary data.</text>
</comment>
<dbReference type="AlphaFoldDB" id="A0A926VA24"/>
<dbReference type="Gene3D" id="1.10.287.310">
    <property type="match status" value="1"/>
</dbReference>
<dbReference type="CDD" id="cd00427">
    <property type="entry name" value="Ribosomal_L29_HIP"/>
    <property type="match status" value="1"/>
</dbReference>
<evidence type="ECO:0000256" key="2">
    <source>
        <dbReference type="ARBA" id="ARBA00022980"/>
    </source>
</evidence>
<dbReference type="PANTHER" id="PTHR10916">
    <property type="entry name" value="60S RIBOSOMAL PROTEIN L35/50S RIBOSOMAL PROTEIN L29"/>
    <property type="match status" value="1"/>
</dbReference>
<dbReference type="Proteomes" id="UP000641646">
    <property type="component" value="Unassembled WGS sequence"/>
</dbReference>
<evidence type="ECO:0000256" key="4">
    <source>
        <dbReference type="ARBA" id="ARBA00035204"/>
    </source>
</evidence>
<sequence length="79" mass="9117">MSLPKIEEARKLSDEELAEQIIQAKRQLFQLRLQKATRQLEKPHQFKHTKHKIAQLLTVEHERKMAAQKSASTTGSVAQ</sequence>
<keyword evidence="2 5" id="KW-0689">Ribosomal protein</keyword>
<organism evidence="6 7">
    <name type="scientific">Aerosakkonema funiforme FACHB-1375</name>
    <dbReference type="NCBI Taxonomy" id="2949571"/>
    <lineage>
        <taxon>Bacteria</taxon>
        <taxon>Bacillati</taxon>
        <taxon>Cyanobacteriota</taxon>
        <taxon>Cyanophyceae</taxon>
        <taxon>Oscillatoriophycideae</taxon>
        <taxon>Aerosakkonematales</taxon>
        <taxon>Aerosakkonemataceae</taxon>
        <taxon>Aerosakkonema</taxon>
    </lineage>
</organism>
<dbReference type="InterPro" id="IPR001854">
    <property type="entry name" value="Ribosomal_uL29"/>
</dbReference>
<dbReference type="RefSeq" id="WP_190460880.1">
    <property type="nucleotide sequence ID" value="NZ_JACJPW010000001.1"/>
</dbReference>
<dbReference type="Pfam" id="PF00831">
    <property type="entry name" value="Ribosomal_L29"/>
    <property type="match status" value="1"/>
</dbReference>
<dbReference type="NCBIfam" id="TIGR00012">
    <property type="entry name" value="L29"/>
    <property type="match status" value="1"/>
</dbReference>
<dbReference type="PANTHER" id="PTHR10916:SF0">
    <property type="entry name" value="LARGE RIBOSOMAL SUBUNIT PROTEIN UL29C"/>
    <property type="match status" value="1"/>
</dbReference>
<comment type="similarity">
    <text evidence="1 5">Belongs to the universal ribosomal protein uL29 family.</text>
</comment>
<proteinExistence type="inferred from homology"/>
<accession>A0A926VA24</accession>
<protein>
    <recommendedName>
        <fullName evidence="4 5">Large ribosomal subunit protein uL29</fullName>
    </recommendedName>
</protein>
<dbReference type="InterPro" id="IPR036049">
    <property type="entry name" value="Ribosomal_uL29_sf"/>
</dbReference>
<gene>
    <name evidence="5" type="primary">rpmC</name>
    <name evidence="5" type="synonym">rpl29</name>
    <name evidence="6" type="ORF">H6G03_00290</name>
</gene>
<dbReference type="InterPro" id="IPR050063">
    <property type="entry name" value="Ribosomal_protein_uL29"/>
</dbReference>
<evidence type="ECO:0000256" key="3">
    <source>
        <dbReference type="ARBA" id="ARBA00023274"/>
    </source>
</evidence>
<reference evidence="6" key="1">
    <citation type="journal article" date="2015" name="ISME J.">
        <title>Draft Genome Sequence of Streptomyces incarnatus NRRL8089, which Produces the Nucleoside Antibiotic Sinefungin.</title>
        <authorList>
            <person name="Oshima K."/>
            <person name="Hattori M."/>
            <person name="Shimizu H."/>
            <person name="Fukuda K."/>
            <person name="Nemoto M."/>
            <person name="Inagaki K."/>
            <person name="Tamura T."/>
        </authorList>
    </citation>
    <scope>NUCLEOTIDE SEQUENCE</scope>
    <source>
        <strain evidence="6">FACHB-1375</strain>
    </source>
</reference>
<dbReference type="GO" id="GO:0003735">
    <property type="term" value="F:structural constituent of ribosome"/>
    <property type="evidence" value="ECO:0007669"/>
    <property type="project" value="InterPro"/>
</dbReference>
<dbReference type="HAMAP" id="MF_00374">
    <property type="entry name" value="Ribosomal_uL29"/>
    <property type="match status" value="1"/>
</dbReference>
<dbReference type="SUPFAM" id="SSF46561">
    <property type="entry name" value="Ribosomal protein L29 (L29p)"/>
    <property type="match status" value="1"/>
</dbReference>